<evidence type="ECO:0000256" key="2">
    <source>
        <dbReference type="ARBA" id="ARBA00013064"/>
    </source>
</evidence>
<dbReference type="RefSeq" id="WP_074444599.1">
    <property type="nucleotide sequence ID" value="NZ_FMBM01000002.1"/>
</dbReference>
<name>A0A0P7XWH4_9HYPH</name>
<dbReference type="EMBL" id="FMBM01000002">
    <property type="protein sequence ID" value="SCC80761.1"/>
    <property type="molecule type" value="Genomic_DNA"/>
</dbReference>
<evidence type="ECO:0000256" key="1">
    <source>
        <dbReference type="ARBA" id="ARBA00011063"/>
    </source>
</evidence>
<dbReference type="CDD" id="cd16343">
    <property type="entry name" value="LMWPTP"/>
    <property type="match status" value="1"/>
</dbReference>
<feature type="domain" description="Phosphotyrosine protein phosphatase I" evidence="6">
    <location>
        <begin position="4"/>
        <end position="151"/>
    </location>
</feature>
<evidence type="ECO:0000313" key="8">
    <source>
        <dbReference type="EMBL" id="SCC80761.1"/>
    </source>
</evidence>
<dbReference type="Gene3D" id="3.40.50.2300">
    <property type="match status" value="1"/>
</dbReference>
<reference evidence="7 9" key="1">
    <citation type="submission" date="2015-09" db="EMBL/GenBank/DDBJ databases">
        <title>Identification and resolution of microdiversity through metagenomic sequencing of parallel consortia.</title>
        <authorList>
            <person name="Nelson W.C."/>
            <person name="Romine M.F."/>
            <person name="Lindemann S.R."/>
        </authorList>
    </citation>
    <scope>NUCLEOTIDE SEQUENCE [LARGE SCALE GENOMIC DNA]</scope>
    <source>
        <strain evidence="7">HL-109</strain>
    </source>
</reference>
<organism evidence="7 9">
    <name type="scientific">Saliniramus fredricksonii</name>
    <dbReference type="NCBI Taxonomy" id="1653334"/>
    <lineage>
        <taxon>Bacteria</taxon>
        <taxon>Pseudomonadati</taxon>
        <taxon>Pseudomonadota</taxon>
        <taxon>Alphaproteobacteria</taxon>
        <taxon>Hyphomicrobiales</taxon>
        <taxon>Salinarimonadaceae</taxon>
        <taxon>Saliniramus</taxon>
    </lineage>
</organism>
<feature type="active site" description="Nucleophile" evidence="5">
    <location>
        <position position="10"/>
    </location>
</feature>
<evidence type="ECO:0000256" key="5">
    <source>
        <dbReference type="PIRSR" id="PIRSR617867-1"/>
    </source>
</evidence>
<evidence type="ECO:0000256" key="3">
    <source>
        <dbReference type="ARBA" id="ARBA00022801"/>
    </source>
</evidence>
<comment type="similarity">
    <text evidence="1">Belongs to the low molecular weight phosphotyrosine protein phosphatase family.</text>
</comment>
<dbReference type="Pfam" id="PF01451">
    <property type="entry name" value="LMWPc"/>
    <property type="match status" value="1"/>
</dbReference>
<keyword evidence="10" id="KW-1185">Reference proteome</keyword>
<feature type="active site" description="Proton donor" evidence="5">
    <location>
        <position position="125"/>
    </location>
</feature>
<accession>A0A0P7XWH4</accession>
<dbReference type="InterPro" id="IPR023485">
    <property type="entry name" value="Ptyr_pPase"/>
</dbReference>
<feature type="active site" evidence="5">
    <location>
        <position position="16"/>
    </location>
</feature>
<evidence type="ECO:0000313" key="9">
    <source>
        <dbReference type="Proteomes" id="UP000050497"/>
    </source>
</evidence>
<dbReference type="PRINTS" id="PR00719">
    <property type="entry name" value="LMWPTPASE"/>
</dbReference>
<dbReference type="GO" id="GO:0004725">
    <property type="term" value="F:protein tyrosine phosphatase activity"/>
    <property type="evidence" value="ECO:0007669"/>
    <property type="project" value="UniProtKB-EC"/>
</dbReference>
<evidence type="ECO:0000313" key="7">
    <source>
        <dbReference type="EMBL" id="KPQ08852.1"/>
    </source>
</evidence>
<dbReference type="EMBL" id="LJSX01000040">
    <property type="protein sequence ID" value="KPQ08852.1"/>
    <property type="molecule type" value="Genomic_DNA"/>
</dbReference>
<proteinExistence type="inferred from homology"/>
<dbReference type="SUPFAM" id="SSF52788">
    <property type="entry name" value="Phosphotyrosine protein phosphatases I"/>
    <property type="match status" value="1"/>
</dbReference>
<gene>
    <name evidence="8" type="ORF">GA0071312_1686</name>
    <name evidence="7" type="ORF">HLUCCO17_16925</name>
</gene>
<dbReference type="STRING" id="1653334.GA0071312_1686"/>
<keyword evidence="3 7" id="KW-0378">Hydrolase</keyword>
<evidence type="ECO:0000256" key="4">
    <source>
        <dbReference type="ARBA" id="ARBA00022912"/>
    </source>
</evidence>
<dbReference type="AlphaFoldDB" id="A0A0P7XWH4"/>
<dbReference type="InterPro" id="IPR050438">
    <property type="entry name" value="LMW_PTPase"/>
</dbReference>
<comment type="caution">
    <text evidence="7">The sequence shown here is derived from an EMBL/GenBank/DDBJ whole genome shotgun (WGS) entry which is preliminary data.</text>
</comment>
<dbReference type="InterPro" id="IPR017867">
    <property type="entry name" value="Tyr_phospatase_low_mol_wt"/>
</dbReference>
<dbReference type="OrthoDB" id="9784339at2"/>
<dbReference type="PANTHER" id="PTHR11717">
    <property type="entry name" value="LOW MOLECULAR WEIGHT PROTEIN TYROSINE PHOSPHATASE"/>
    <property type="match status" value="1"/>
</dbReference>
<dbReference type="Proteomes" id="UP000182800">
    <property type="component" value="Unassembled WGS sequence"/>
</dbReference>
<dbReference type="PANTHER" id="PTHR11717:SF7">
    <property type="entry name" value="LOW MOLECULAR WEIGHT PHOSPHOTYROSINE PROTEIN PHOSPHATASE"/>
    <property type="match status" value="1"/>
</dbReference>
<reference evidence="8 10" key="2">
    <citation type="submission" date="2016-08" db="EMBL/GenBank/DDBJ databases">
        <authorList>
            <person name="Varghese N."/>
            <person name="Submissions Spin"/>
        </authorList>
    </citation>
    <scope>NUCLEOTIDE SEQUENCE [LARGE SCALE GENOMIC DNA]</scope>
    <source>
        <strain evidence="8 10">HL-109</strain>
    </source>
</reference>
<dbReference type="EC" id="3.1.3.48" evidence="2"/>
<sequence length="163" mass="17235">MQQPAILFVCLGNICRSPLAEAALREAARQREISLTVDSAGTGDWHVGAPPDPRAQAIARAHGVEIAHLRARQVAMADFDAFSHVVALDHSNLEALRRLRPMTAAARLSLLLDHVPGRAGEAVADPYFGGPEGFAATWAEVSAGAQGLLDQITGARSLAPDRS</sequence>
<protein>
    <recommendedName>
        <fullName evidence="2">protein-tyrosine-phosphatase</fullName>
        <ecNumber evidence="2">3.1.3.48</ecNumber>
    </recommendedName>
</protein>
<dbReference type="Proteomes" id="UP000050497">
    <property type="component" value="Unassembled WGS sequence"/>
</dbReference>
<evidence type="ECO:0000313" key="10">
    <source>
        <dbReference type="Proteomes" id="UP000182800"/>
    </source>
</evidence>
<dbReference type="SMART" id="SM00226">
    <property type="entry name" value="LMWPc"/>
    <property type="match status" value="1"/>
</dbReference>
<keyword evidence="4" id="KW-0904">Protein phosphatase</keyword>
<evidence type="ECO:0000259" key="6">
    <source>
        <dbReference type="SMART" id="SM00226"/>
    </source>
</evidence>
<dbReference type="PATRIC" id="fig|1653334.4.peg.1350"/>
<dbReference type="InterPro" id="IPR036196">
    <property type="entry name" value="Ptyr_pPase_sf"/>
</dbReference>